<feature type="compositionally biased region" description="Polar residues" evidence="1">
    <location>
        <begin position="1"/>
        <end position="11"/>
    </location>
</feature>
<keyword evidence="3" id="KW-1185">Reference proteome</keyword>
<protein>
    <recommendedName>
        <fullName evidence="4">UBZ4-type domain-containing protein</fullName>
    </recommendedName>
</protein>
<feature type="region of interest" description="Disordered" evidence="1">
    <location>
        <begin position="1"/>
        <end position="46"/>
    </location>
</feature>
<organism evidence="2 3">
    <name type="scientific">Salarias fasciatus</name>
    <name type="common">Jewelled blenny</name>
    <name type="synonym">Blennius fasciatus</name>
    <dbReference type="NCBI Taxonomy" id="181472"/>
    <lineage>
        <taxon>Eukaryota</taxon>
        <taxon>Metazoa</taxon>
        <taxon>Chordata</taxon>
        <taxon>Craniata</taxon>
        <taxon>Vertebrata</taxon>
        <taxon>Euteleostomi</taxon>
        <taxon>Actinopterygii</taxon>
        <taxon>Neopterygii</taxon>
        <taxon>Teleostei</taxon>
        <taxon>Neoteleostei</taxon>
        <taxon>Acanthomorphata</taxon>
        <taxon>Ovalentaria</taxon>
        <taxon>Blenniimorphae</taxon>
        <taxon>Blenniiformes</taxon>
        <taxon>Blennioidei</taxon>
        <taxon>Blenniidae</taxon>
        <taxon>Salariinae</taxon>
        <taxon>Salarias</taxon>
    </lineage>
</organism>
<feature type="compositionally biased region" description="Low complexity" evidence="1">
    <location>
        <begin position="12"/>
        <end position="23"/>
    </location>
</feature>
<dbReference type="AlphaFoldDB" id="A0A672HVJ5"/>
<dbReference type="Gene3D" id="6.10.250.1800">
    <property type="match status" value="1"/>
</dbReference>
<dbReference type="RefSeq" id="XP_029942488.1">
    <property type="nucleotide sequence ID" value="XM_030086628.1"/>
</dbReference>
<feature type="region of interest" description="Disordered" evidence="1">
    <location>
        <begin position="219"/>
        <end position="414"/>
    </location>
</feature>
<feature type="compositionally biased region" description="Acidic residues" evidence="1">
    <location>
        <begin position="582"/>
        <end position="615"/>
    </location>
</feature>
<evidence type="ECO:0000313" key="2">
    <source>
        <dbReference type="Ensembl" id="ENSSFAP00005033258.1"/>
    </source>
</evidence>
<dbReference type="Proteomes" id="UP000472267">
    <property type="component" value="Unassembled WGS sequence"/>
</dbReference>
<feature type="compositionally biased region" description="Acidic residues" evidence="1">
    <location>
        <begin position="93"/>
        <end position="113"/>
    </location>
</feature>
<feature type="compositionally biased region" description="Basic residues" evidence="1">
    <location>
        <begin position="657"/>
        <end position="669"/>
    </location>
</feature>
<dbReference type="CDD" id="cd20912">
    <property type="entry name" value="AIR_RAP80-like"/>
    <property type="match status" value="1"/>
</dbReference>
<evidence type="ECO:0000313" key="3">
    <source>
        <dbReference type="Proteomes" id="UP000472267"/>
    </source>
</evidence>
<feature type="compositionally biased region" description="Polar residues" evidence="1">
    <location>
        <begin position="702"/>
        <end position="713"/>
    </location>
</feature>
<feature type="compositionally biased region" description="Basic and acidic residues" evidence="1">
    <location>
        <begin position="676"/>
        <end position="685"/>
    </location>
</feature>
<feature type="region of interest" description="Disordered" evidence="1">
    <location>
        <begin position="646"/>
        <end position="713"/>
    </location>
</feature>
<dbReference type="GO" id="GO:0070530">
    <property type="term" value="F:K63-linked polyubiquitin modification-dependent protein binding"/>
    <property type="evidence" value="ECO:0007669"/>
    <property type="project" value="InterPro"/>
</dbReference>
<dbReference type="GO" id="GO:0045739">
    <property type="term" value="P:positive regulation of DNA repair"/>
    <property type="evidence" value="ECO:0007669"/>
    <property type="project" value="TreeGrafter"/>
</dbReference>
<reference evidence="2" key="2">
    <citation type="submission" date="2025-09" db="UniProtKB">
        <authorList>
            <consortium name="Ensembl"/>
        </authorList>
    </citation>
    <scope>IDENTIFICATION</scope>
</reference>
<gene>
    <name evidence="2" type="primary">uimc1</name>
</gene>
<dbReference type="GO" id="GO:0006302">
    <property type="term" value="P:double-strand break repair"/>
    <property type="evidence" value="ECO:0007669"/>
    <property type="project" value="InterPro"/>
</dbReference>
<feature type="compositionally biased region" description="Basic residues" evidence="1">
    <location>
        <begin position="131"/>
        <end position="149"/>
    </location>
</feature>
<dbReference type="PANTHER" id="PTHR15932:SF2">
    <property type="entry name" value="BRCA1-A COMPLEX SUBUNIT RAP80"/>
    <property type="match status" value="1"/>
</dbReference>
<feature type="region of interest" description="Disordered" evidence="1">
    <location>
        <begin position="79"/>
        <end position="196"/>
    </location>
</feature>
<feature type="compositionally biased region" description="Polar residues" evidence="1">
    <location>
        <begin position="160"/>
        <end position="195"/>
    </location>
</feature>
<accession>A0A672HVJ5</accession>
<evidence type="ECO:0008006" key="4">
    <source>
        <dbReference type="Google" id="ProtNLM"/>
    </source>
</evidence>
<evidence type="ECO:0000256" key="1">
    <source>
        <dbReference type="SAM" id="MobiDB-lite"/>
    </source>
</evidence>
<dbReference type="InterPro" id="IPR038868">
    <property type="entry name" value="RAP80"/>
</dbReference>
<dbReference type="OMA" id="RMCEREQ"/>
<dbReference type="Ensembl" id="ENSSFAT00005034424.1">
    <property type="protein sequence ID" value="ENSSFAP00005033258.1"/>
    <property type="gene ID" value="ENSSFAG00005016819.1"/>
</dbReference>
<feature type="region of interest" description="Disordered" evidence="1">
    <location>
        <begin position="474"/>
        <end position="521"/>
    </location>
</feature>
<feature type="compositionally biased region" description="Basic and acidic residues" evidence="1">
    <location>
        <begin position="336"/>
        <end position="414"/>
    </location>
</feature>
<feature type="compositionally biased region" description="Basic and acidic residues" evidence="1">
    <location>
        <begin position="570"/>
        <end position="581"/>
    </location>
</feature>
<dbReference type="PANTHER" id="PTHR15932">
    <property type="entry name" value="UBIQUITIN INTERACTION MOTIF-CONTAINING PROTEIN 1"/>
    <property type="match status" value="1"/>
</dbReference>
<reference evidence="2" key="1">
    <citation type="submission" date="2025-08" db="UniProtKB">
        <authorList>
            <consortium name="Ensembl"/>
        </authorList>
    </citation>
    <scope>IDENTIFICATION</scope>
</reference>
<feature type="compositionally biased region" description="Polar residues" evidence="1">
    <location>
        <begin position="297"/>
        <end position="319"/>
    </location>
</feature>
<dbReference type="CTD" id="51720"/>
<proteinExistence type="predicted"/>
<sequence length="738" mass="81142">MRTTMKRTQFGPSTSVPSSVPSSRAKRMCEREQRRRRRQTGEDGSWWSRLRQTGEDGFWWSRLRQTEMTEDEMMDVALRRSEEEARVSSVNFEGEEGEEPREEGEEPWEDEEETTVRRFVHHPLAHASARSSRRKPSSPGGRSRRRPQRRGAASPPPDATQWSQAPPRSPGSPQGAGSTQTENRASCGSPVSQSGCRAEVLVDQLDGAVLRSCRTWGFVQWSQDSWTPPRRPRSPAPSGTGGRSPVFGGTARQDEASAFASQELPGSPAPPRSPALPADAPRSPPGGQGPAGDGPSDCSSPLSGSTKTSIHFPSGSPGSAGTVWMDQNMMPSPVFHQEDRDRDHGEALEDRDRGEALEDRDRGEALEDRDRGEALEDRDRGEALEDRDRGEALEDRDRGEALEDRDRGEALEDRDRDPQNIHYYWGVPFCPAGLDPDVYTQVILAQLEVQEKCLKQAQRRLLIKAPWGAPVLPRLQERVSPEPPQPAASRLRVRSGQQPDGGRSLEEDEAGGDGGDSQVETDCEVCPETQLSGVSIPELAMDTEDQDKPVGSSPELHLVSRGDSAAGEGGRLEEVEERGGPEVEEVEERGGPEVEEVEERGGPEVEEVEELEAEEAVSPVSRPAVDCPLCRRPFATDRIELHAAYCDGEAGPDPHLHVKVKLRRARRRPAATSDPGHPDSDVVDLRDDDDGDGDGDGDGAASRTSRSPIRTFTPISEATDCLLDFRRQRAKKPSSRRR</sequence>
<dbReference type="GO" id="GO:0042393">
    <property type="term" value="F:histone binding"/>
    <property type="evidence" value="ECO:0007669"/>
    <property type="project" value="TreeGrafter"/>
</dbReference>
<dbReference type="GeneID" id="115384380"/>
<dbReference type="GO" id="GO:0070531">
    <property type="term" value="C:BRCA1-A complex"/>
    <property type="evidence" value="ECO:0007669"/>
    <property type="project" value="InterPro"/>
</dbReference>
<name>A0A672HVJ5_SALFA</name>
<dbReference type="InParanoid" id="A0A672HVJ5"/>
<feature type="compositionally biased region" description="Acidic residues" evidence="1">
    <location>
        <begin position="686"/>
        <end position="697"/>
    </location>
</feature>
<feature type="region of interest" description="Disordered" evidence="1">
    <location>
        <begin position="544"/>
        <end position="628"/>
    </location>
</feature>